<dbReference type="GO" id="GO:0008682">
    <property type="term" value="F:3-demethoxyubiquinol 3-hydroxylase activity"/>
    <property type="evidence" value="ECO:0007669"/>
    <property type="project" value="TreeGrafter"/>
</dbReference>
<protein>
    <submittedName>
        <fullName evidence="9">2-octaprenyl-3-methyl-6-methoxy-1,4-benzoquinol hydroxylase</fullName>
    </submittedName>
</protein>
<reference evidence="9 10" key="1">
    <citation type="submission" date="2018-08" db="EMBL/GenBank/DDBJ databases">
        <title>Salinimonas sediminis sp. nov., a piezophilic bacterium isolated from a deep-sea sediment sample from the New Britain Trench.</title>
        <authorList>
            <person name="Cao J."/>
        </authorList>
    </citation>
    <scope>NUCLEOTIDE SEQUENCE [LARGE SCALE GENOMIC DNA]</scope>
    <source>
        <strain evidence="9 10">N102</strain>
    </source>
</reference>
<evidence type="ECO:0000256" key="6">
    <source>
        <dbReference type="ARBA" id="ARBA00023002"/>
    </source>
</evidence>
<evidence type="ECO:0000313" key="10">
    <source>
        <dbReference type="Proteomes" id="UP000262073"/>
    </source>
</evidence>
<keyword evidence="5" id="KW-0274">FAD</keyword>
<feature type="domain" description="FAD-binding" evidence="8">
    <location>
        <begin position="3"/>
        <end position="311"/>
    </location>
</feature>
<dbReference type="InterPro" id="IPR010971">
    <property type="entry name" value="UbiH/COQ6"/>
</dbReference>
<keyword evidence="10" id="KW-1185">Reference proteome</keyword>
<comment type="cofactor">
    <cofactor evidence="1">
        <name>FAD</name>
        <dbReference type="ChEBI" id="CHEBI:57692"/>
    </cofactor>
</comment>
<evidence type="ECO:0000313" key="9">
    <source>
        <dbReference type="EMBL" id="AXR08424.1"/>
    </source>
</evidence>
<comment type="pathway">
    <text evidence="2">Cofactor biosynthesis; ubiquinone biosynthesis.</text>
</comment>
<dbReference type="GO" id="GO:0071949">
    <property type="term" value="F:FAD binding"/>
    <property type="evidence" value="ECO:0007669"/>
    <property type="project" value="InterPro"/>
</dbReference>
<dbReference type="GO" id="GO:0006744">
    <property type="term" value="P:ubiquinone biosynthetic process"/>
    <property type="evidence" value="ECO:0007669"/>
    <property type="project" value="UniProtKB-UniPathway"/>
</dbReference>
<sequence length="399" mass="43651">MYDFCVNGAGMVGAATALGLVRQGYRVALIEPDRPQPYNPQQPPDMRVSAISLGSVELLRSLQAWQHIPAARLRAYDTLSVWEGPTQRTDFTASLLQLDALGYFVENRLVQLACLAAIDTQATAGQLSRFESVPTAISWQTNSAIVTLASGEKLEARWVIGADGARSKVRQLAGIGTTGWQYAQQALGVVVETAQQQPDQTWQEFHPEGPRAFLPMYNNYGSFVWYDTPSTIKQLKAMDNSRLEKTIAQRFASQVGPFTVLGKAAFPLARMHAQQYVKQRAILVGDAAHTINPLAGQGVNIGFKDVAALLNVTASSHLQSGDALAGAAEADQSFVGRLEKQYETPRRVDNLAMMSAMDGLYLLFGNALPPIKWLRGNILKVAQHTDFGKRQILRYAVGM</sequence>
<dbReference type="SUPFAM" id="SSF51905">
    <property type="entry name" value="FAD/NAD(P)-binding domain"/>
    <property type="match status" value="1"/>
</dbReference>
<gene>
    <name evidence="9" type="primary">ubiF</name>
    <name evidence="9" type="synonym">yleB</name>
    <name evidence="9" type="ORF">D0Y50_06760</name>
</gene>
<dbReference type="EMBL" id="CP031769">
    <property type="protein sequence ID" value="AXR08424.1"/>
    <property type="molecule type" value="Genomic_DNA"/>
</dbReference>
<dbReference type="InterPro" id="IPR002938">
    <property type="entry name" value="FAD-bd"/>
</dbReference>
<dbReference type="UniPathway" id="UPA00232"/>
<dbReference type="NCBIfam" id="TIGR01988">
    <property type="entry name" value="Ubi-OHases"/>
    <property type="match status" value="1"/>
</dbReference>
<dbReference type="Gene3D" id="3.50.50.60">
    <property type="entry name" value="FAD/NAD(P)-binding domain"/>
    <property type="match status" value="2"/>
</dbReference>
<dbReference type="InterPro" id="IPR051205">
    <property type="entry name" value="UbiH/COQ6_monooxygenase"/>
</dbReference>
<evidence type="ECO:0000256" key="2">
    <source>
        <dbReference type="ARBA" id="ARBA00004749"/>
    </source>
</evidence>
<evidence type="ECO:0000256" key="4">
    <source>
        <dbReference type="ARBA" id="ARBA00022630"/>
    </source>
</evidence>
<dbReference type="PRINTS" id="PR00420">
    <property type="entry name" value="RNGMNOXGNASE"/>
</dbReference>
<evidence type="ECO:0000256" key="5">
    <source>
        <dbReference type="ARBA" id="ARBA00022827"/>
    </source>
</evidence>
<comment type="similarity">
    <text evidence="3">Belongs to the UbiH/COQ6 family.</text>
</comment>
<keyword evidence="4" id="KW-0285">Flavoprotein</keyword>
<accession>A0A346NSB7</accession>
<dbReference type="PANTHER" id="PTHR43876:SF10">
    <property type="entry name" value="3-DEMETHOXYUBIQUINOL 3-HYDROXYLASE"/>
    <property type="match status" value="1"/>
</dbReference>
<evidence type="ECO:0000256" key="7">
    <source>
        <dbReference type="ARBA" id="ARBA00023033"/>
    </source>
</evidence>
<evidence type="ECO:0000256" key="3">
    <source>
        <dbReference type="ARBA" id="ARBA00005349"/>
    </source>
</evidence>
<name>A0A346NSB7_9ALTE</name>
<dbReference type="RefSeq" id="WP_117318658.1">
    <property type="nucleotide sequence ID" value="NZ_CP031769.1"/>
</dbReference>
<keyword evidence="7" id="KW-0503">Monooxygenase</keyword>
<dbReference type="AlphaFoldDB" id="A0A346NSB7"/>
<evidence type="ECO:0000256" key="1">
    <source>
        <dbReference type="ARBA" id="ARBA00001974"/>
    </source>
</evidence>
<dbReference type="KEGG" id="salm:D0Y50_06760"/>
<proteinExistence type="inferred from homology"/>
<dbReference type="PANTHER" id="PTHR43876">
    <property type="entry name" value="UBIQUINONE BIOSYNTHESIS MONOOXYGENASE COQ6, MITOCHONDRIAL"/>
    <property type="match status" value="1"/>
</dbReference>
<dbReference type="Proteomes" id="UP000262073">
    <property type="component" value="Chromosome"/>
</dbReference>
<dbReference type="OrthoDB" id="9769565at2"/>
<dbReference type="InterPro" id="IPR036188">
    <property type="entry name" value="FAD/NAD-bd_sf"/>
</dbReference>
<dbReference type="Pfam" id="PF01494">
    <property type="entry name" value="FAD_binding_3"/>
    <property type="match status" value="1"/>
</dbReference>
<keyword evidence="6" id="KW-0560">Oxidoreductase</keyword>
<evidence type="ECO:0000259" key="8">
    <source>
        <dbReference type="Pfam" id="PF01494"/>
    </source>
</evidence>
<organism evidence="9 10">
    <name type="scientific">Salinimonas sediminis</name>
    <dbReference type="NCBI Taxonomy" id="2303538"/>
    <lineage>
        <taxon>Bacteria</taxon>
        <taxon>Pseudomonadati</taxon>
        <taxon>Pseudomonadota</taxon>
        <taxon>Gammaproteobacteria</taxon>
        <taxon>Alteromonadales</taxon>
        <taxon>Alteromonadaceae</taxon>
        <taxon>Alteromonas/Salinimonas group</taxon>
        <taxon>Salinimonas</taxon>
    </lineage>
</organism>